<evidence type="ECO:0000313" key="1">
    <source>
        <dbReference type="EMBL" id="PXW75057.1"/>
    </source>
</evidence>
<evidence type="ECO:0000313" key="2">
    <source>
        <dbReference type="Proteomes" id="UP000248014"/>
    </source>
</evidence>
<sequence>MTRCALILPLALLAACSSDKPQSEEMVTLDGATSTQSGTASASAGGATPAVATGLQAVDAEGSKLEPLLSSAISEAGLDSSACRFSPAQGALPVLVASKTGGKAFVSIAGKAIDVAPSGIVAQTGGSFSGEGVTLMVTASGKDAAGNAASMQVSDSDGPAFVYKDGFWACN</sequence>
<evidence type="ECO:0008006" key="3">
    <source>
        <dbReference type="Google" id="ProtNLM"/>
    </source>
</evidence>
<gene>
    <name evidence="1" type="ORF">C7451_10725</name>
</gene>
<accession>A0A2V3V055</accession>
<dbReference type="OrthoDB" id="7595075at2"/>
<organism evidence="1 2">
    <name type="scientific">Blastomonas natatoria</name>
    <dbReference type="NCBI Taxonomy" id="34015"/>
    <lineage>
        <taxon>Bacteria</taxon>
        <taxon>Pseudomonadati</taxon>
        <taxon>Pseudomonadota</taxon>
        <taxon>Alphaproteobacteria</taxon>
        <taxon>Sphingomonadales</taxon>
        <taxon>Sphingomonadaceae</taxon>
        <taxon>Blastomonas</taxon>
    </lineage>
</organism>
<reference evidence="1 2" key="1">
    <citation type="submission" date="2018-05" db="EMBL/GenBank/DDBJ databases">
        <title>Genomic Encyclopedia of Type Strains, Phase IV (KMG-IV): sequencing the most valuable type-strain genomes for metagenomic binning, comparative biology and taxonomic classification.</title>
        <authorList>
            <person name="Goeker M."/>
        </authorList>
    </citation>
    <scope>NUCLEOTIDE SEQUENCE [LARGE SCALE GENOMIC DNA]</scope>
    <source>
        <strain evidence="1 2">DSM 3183</strain>
    </source>
</reference>
<dbReference type="RefSeq" id="WP_146215343.1">
    <property type="nucleotide sequence ID" value="NZ_QJJM01000007.1"/>
</dbReference>
<protein>
    <recommendedName>
        <fullName evidence="3">Lipoprotein</fullName>
    </recommendedName>
</protein>
<keyword evidence="2" id="KW-1185">Reference proteome</keyword>
<dbReference type="AlphaFoldDB" id="A0A2V3V055"/>
<proteinExistence type="predicted"/>
<comment type="caution">
    <text evidence="1">The sequence shown here is derived from an EMBL/GenBank/DDBJ whole genome shotgun (WGS) entry which is preliminary data.</text>
</comment>
<dbReference type="EMBL" id="QJJM01000007">
    <property type="protein sequence ID" value="PXW75057.1"/>
    <property type="molecule type" value="Genomic_DNA"/>
</dbReference>
<dbReference type="Proteomes" id="UP000248014">
    <property type="component" value="Unassembled WGS sequence"/>
</dbReference>
<dbReference type="PROSITE" id="PS51257">
    <property type="entry name" value="PROKAR_LIPOPROTEIN"/>
    <property type="match status" value="1"/>
</dbReference>
<name>A0A2V3V055_9SPHN</name>